<dbReference type="OrthoDB" id="445052at2759"/>
<dbReference type="InterPro" id="IPR015928">
    <property type="entry name" value="Aconitase/3IPM_dehydase_swvl"/>
</dbReference>
<dbReference type="InParanoid" id="A0A024GFE1"/>
<dbReference type="EMBL" id="CAIX01000094">
    <property type="protein sequence ID" value="CCI45258.1"/>
    <property type="molecule type" value="Genomic_DNA"/>
</dbReference>
<evidence type="ECO:0000256" key="3">
    <source>
        <dbReference type="ARBA" id="ARBA00022574"/>
    </source>
</evidence>
<dbReference type="InterPro" id="IPR001680">
    <property type="entry name" value="WD40_rpt"/>
</dbReference>
<evidence type="ECO:0000256" key="1">
    <source>
        <dbReference type="ARBA" id="ARBA00004496"/>
    </source>
</evidence>
<keyword evidence="3 6" id="KW-0853">WD repeat</keyword>
<gene>
    <name evidence="8" type="ORF">BN9_061310</name>
</gene>
<dbReference type="PROSITE" id="PS50082">
    <property type="entry name" value="WD_REPEATS_2"/>
    <property type="match status" value="1"/>
</dbReference>
<feature type="repeat" description="WD" evidence="6">
    <location>
        <begin position="598"/>
        <end position="630"/>
    </location>
</feature>
<dbReference type="NCBIfam" id="TIGR02087">
    <property type="entry name" value="LEUD_arch"/>
    <property type="match status" value="1"/>
</dbReference>
<keyword evidence="2" id="KW-0963">Cytoplasm</keyword>
<dbReference type="GO" id="GO:0005868">
    <property type="term" value="C:cytoplasmic dynein complex"/>
    <property type="evidence" value="ECO:0007669"/>
    <property type="project" value="TreeGrafter"/>
</dbReference>
<proteinExistence type="predicted"/>
<dbReference type="Pfam" id="PF00400">
    <property type="entry name" value="WD40"/>
    <property type="match status" value="1"/>
</dbReference>
<evidence type="ECO:0000313" key="9">
    <source>
        <dbReference type="Proteomes" id="UP000053237"/>
    </source>
</evidence>
<dbReference type="SUPFAM" id="SSF52016">
    <property type="entry name" value="LeuD/IlvD-like"/>
    <property type="match status" value="1"/>
</dbReference>
<evidence type="ECO:0000256" key="6">
    <source>
        <dbReference type="PROSITE-ProRule" id="PRU00221"/>
    </source>
</evidence>
<comment type="caution">
    <text evidence="8">The sequence shown here is derived from an EMBL/GenBank/DDBJ whole genome shotgun (WGS) entry which is preliminary data.</text>
</comment>
<evidence type="ECO:0000256" key="4">
    <source>
        <dbReference type="ARBA" id="ARBA00022737"/>
    </source>
</evidence>
<dbReference type="GO" id="GO:0097014">
    <property type="term" value="C:ciliary plasm"/>
    <property type="evidence" value="ECO:0007669"/>
    <property type="project" value="TreeGrafter"/>
</dbReference>
<dbReference type="InterPro" id="IPR000573">
    <property type="entry name" value="AconitaseA/IPMdHydase_ssu_swvl"/>
</dbReference>
<keyword evidence="5" id="KW-0456">Lyase</keyword>
<evidence type="ECO:0000256" key="5">
    <source>
        <dbReference type="ARBA" id="ARBA00023239"/>
    </source>
</evidence>
<dbReference type="Gene3D" id="2.130.10.10">
    <property type="entry name" value="YVTN repeat-like/Quinoprotein amine dehydrogenase"/>
    <property type="match status" value="1"/>
</dbReference>
<dbReference type="GO" id="GO:0045504">
    <property type="term" value="F:dynein heavy chain binding"/>
    <property type="evidence" value="ECO:0007669"/>
    <property type="project" value="TreeGrafter"/>
</dbReference>
<organism evidence="8 9">
    <name type="scientific">Albugo candida</name>
    <dbReference type="NCBI Taxonomy" id="65357"/>
    <lineage>
        <taxon>Eukaryota</taxon>
        <taxon>Sar</taxon>
        <taxon>Stramenopiles</taxon>
        <taxon>Oomycota</taxon>
        <taxon>Peronosporomycetes</taxon>
        <taxon>Albuginales</taxon>
        <taxon>Albuginaceae</taxon>
        <taxon>Albugo</taxon>
    </lineage>
</organism>
<dbReference type="GO" id="GO:0016836">
    <property type="term" value="F:hydro-lyase activity"/>
    <property type="evidence" value="ECO:0007669"/>
    <property type="project" value="InterPro"/>
</dbReference>
<dbReference type="CDD" id="cd01577">
    <property type="entry name" value="IPMI_Swivel"/>
    <property type="match status" value="1"/>
</dbReference>
<feature type="domain" description="Aconitase A/isopropylmalate dehydratase small subunit swivel" evidence="7">
    <location>
        <begin position="79"/>
        <end position="137"/>
    </location>
</feature>
<dbReference type="PANTHER" id="PTHR12442:SF26">
    <property type="entry name" value="CYTOPLASMIC DYNEIN 2 INTERMEDIATE CHAIN 2"/>
    <property type="match status" value="1"/>
</dbReference>
<keyword evidence="9" id="KW-1185">Reference proteome</keyword>
<keyword evidence="4" id="KW-0677">Repeat</keyword>
<accession>A0A024GFE1</accession>
<reference evidence="8 9" key="1">
    <citation type="submission" date="2012-05" db="EMBL/GenBank/DDBJ databases">
        <title>Recombination and specialization in a pathogen metapopulation.</title>
        <authorList>
            <person name="Gardiner A."/>
            <person name="Kemen E."/>
            <person name="Schultz-Larsen T."/>
            <person name="MacLean D."/>
            <person name="Van Oosterhout C."/>
            <person name="Jones J.D.G."/>
        </authorList>
    </citation>
    <scope>NUCLEOTIDE SEQUENCE [LARGE SCALE GENOMIC DNA]</scope>
    <source>
        <strain evidence="8 9">Ac Nc2</strain>
    </source>
</reference>
<feature type="non-terminal residue" evidence="8">
    <location>
        <position position="1"/>
    </location>
</feature>
<dbReference type="SMART" id="SM00320">
    <property type="entry name" value="WD40"/>
    <property type="match status" value="3"/>
</dbReference>
<dbReference type="SUPFAM" id="SSF50978">
    <property type="entry name" value="WD40 repeat-like"/>
    <property type="match status" value="1"/>
</dbReference>
<dbReference type="PANTHER" id="PTHR12442">
    <property type="entry name" value="DYNEIN INTERMEDIATE CHAIN"/>
    <property type="match status" value="1"/>
</dbReference>
<name>A0A024GFE1_9STRA</name>
<dbReference type="STRING" id="65357.A0A024GFE1"/>
<dbReference type="InterPro" id="IPR015943">
    <property type="entry name" value="WD40/YVTN_repeat-like_dom_sf"/>
</dbReference>
<dbReference type="InterPro" id="IPR036322">
    <property type="entry name" value="WD40_repeat_dom_sf"/>
</dbReference>
<protein>
    <recommendedName>
        <fullName evidence="7">Aconitase A/isopropylmalate dehydratase small subunit swivel domain-containing protein</fullName>
    </recommendedName>
</protein>
<dbReference type="Gene3D" id="3.20.19.10">
    <property type="entry name" value="Aconitase, domain 4"/>
    <property type="match status" value="1"/>
</dbReference>
<evidence type="ECO:0000259" key="7">
    <source>
        <dbReference type="Pfam" id="PF00694"/>
    </source>
</evidence>
<evidence type="ECO:0000313" key="8">
    <source>
        <dbReference type="EMBL" id="CCI45258.1"/>
    </source>
</evidence>
<dbReference type="GO" id="GO:0045503">
    <property type="term" value="F:dynein light chain binding"/>
    <property type="evidence" value="ECO:0007669"/>
    <property type="project" value="TreeGrafter"/>
</dbReference>
<dbReference type="Proteomes" id="UP000053237">
    <property type="component" value="Unassembled WGS sequence"/>
</dbReference>
<sequence>SIEDILEHPTLGAVEALPRQFDGLVQRFGDDVDTDAMIPAQFMGLNKSSPLWPAGCETEEEVLASYSFAYVRPEFVSRVKDGATIIVAGTAFGCGSSREEAAICLKAVGIRAVIAKSFAYIYARNQPNNALLGIVVTDEKFYELAQEGSRVIVDVQQRFVEVEGYRVYFTLTQLEENVLNGGGLQNLFKRYKTDLFKAAMQSKSECGGQNGCATTSTSDWKVVRWFCAMFRDVSICGAHFESNELNSKASVCIATAPLLLNENETQTEILTQHVASQTETRAVSSKKKSKKSDAMDKERMKIRNLLDSVGSMMLWEVKVSAVIATFHSGRPNGALDCISLKCCVGLEKLMADTYGKQDVIQLMTLQFDSTAYFHNKLSDSTSKNEATRDSIQLSCTGVSWNATGSIVGISYGRFDHSGWCNYRSALCLWNVFANDFDPLKPMLVLQVPVQLLHCSVDVYLHYVFRADSCVWHIIQRIQVWWQRAHSQVRFSCGIWNLKNIDCMGRASAHVKRVTRCFAKSSIAMGKSRLSDLFKGEKKWTVTACRLVGMLPSEQLSGVRHQVETYATEKRVKEITLGTVYEARVNPFQLYPNAANFYFDPHAGPVYDVSFSPFRKNLFLTCSLDGTVRLYTYLQKDPLLVIEVSPTSSYLYAVAWSKTRPAVFGVTAEDGNVYIYDLMMDKIAPVVTLKKHETADGIVAKSTSPMLALDFNPRQRNFVAAGDAAGKIYIWKLSWRLANLQSDEMTVLEALETAA</sequence>
<dbReference type="GO" id="GO:0042073">
    <property type="term" value="P:intraciliary transport"/>
    <property type="evidence" value="ECO:0007669"/>
    <property type="project" value="TreeGrafter"/>
</dbReference>
<dbReference type="AlphaFoldDB" id="A0A024GFE1"/>
<dbReference type="InterPro" id="IPR033940">
    <property type="entry name" value="IPMI_Swivel"/>
</dbReference>
<evidence type="ECO:0000256" key="2">
    <source>
        <dbReference type="ARBA" id="ARBA00022490"/>
    </source>
</evidence>
<dbReference type="InterPro" id="IPR050687">
    <property type="entry name" value="Dynein_IC"/>
</dbReference>
<dbReference type="Pfam" id="PF00694">
    <property type="entry name" value="Aconitase_C"/>
    <property type="match status" value="1"/>
</dbReference>
<comment type="subcellular location">
    <subcellularLocation>
        <location evidence="1">Cytoplasm</location>
    </subcellularLocation>
</comment>
<dbReference type="InterPro" id="IPR011827">
    <property type="entry name" value="LeuD_type2/HacB/DmdB"/>
</dbReference>